<protein>
    <submittedName>
        <fullName evidence="1">Uncharacterized protein</fullName>
    </submittedName>
</protein>
<accession>A0A6C0DBC1</accession>
<sequence length="204" mass="22971">MTVLWFLLFVAVVAALSHWILSLSSGTTEGFTTVGNMSNLLDMEKTSTRALDAAPTTSEVKKHYKNLLIFADADIKKDGSEAFRILGDLRTRLFGNRNFRANLSSTDILADWPKWLPPLDPTMKEPIPTAGDAETAEIRILAYLQKNFPQESEVDEETGSTLRNLVEDFGRRFIFETGEPVQLREDFLRESVFKGWVSPLGRDV</sequence>
<organism evidence="1">
    <name type="scientific">viral metagenome</name>
    <dbReference type="NCBI Taxonomy" id="1070528"/>
    <lineage>
        <taxon>unclassified sequences</taxon>
        <taxon>metagenomes</taxon>
        <taxon>organismal metagenomes</taxon>
    </lineage>
</organism>
<dbReference type="AlphaFoldDB" id="A0A6C0DBC1"/>
<dbReference type="EMBL" id="MN739576">
    <property type="protein sequence ID" value="QHT13702.1"/>
    <property type="molecule type" value="Genomic_DNA"/>
</dbReference>
<reference evidence="1" key="1">
    <citation type="journal article" date="2020" name="Nature">
        <title>Giant virus diversity and host interactions through global metagenomics.</title>
        <authorList>
            <person name="Schulz F."/>
            <person name="Roux S."/>
            <person name="Paez-Espino D."/>
            <person name="Jungbluth S."/>
            <person name="Walsh D.A."/>
            <person name="Denef V.J."/>
            <person name="McMahon K.D."/>
            <person name="Konstantinidis K.T."/>
            <person name="Eloe-Fadrosh E.A."/>
            <person name="Kyrpides N.C."/>
            <person name="Woyke T."/>
        </authorList>
    </citation>
    <scope>NUCLEOTIDE SEQUENCE</scope>
    <source>
        <strain evidence="1">GVMAG-M-3300023174-132</strain>
    </source>
</reference>
<name>A0A6C0DBC1_9ZZZZ</name>
<evidence type="ECO:0000313" key="1">
    <source>
        <dbReference type="EMBL" id="QHT13702.1"/>
    </source>
</evidence>
<proteinExistence type="predicted"/>